<accession>A0AA90NUQ9</accession>
<sequence>MEQSYVARLTCKDHLYYNCLQDAQGRRNKQDGTIYIETCKKTFWITQGHRGVFSSLQLNFDYAKCPDPFISPELTFSTDPVNCRIREDTCDSEGQVDRNDSLPHDGITYRQLCACSDGYSPVNPTYMKVKNITLHGQIDDASCYWSSEKHKPPFIISTTPSDVTLTADEIMRYIHTESTMYYNLHTLFTESRLPPIILIAGGIPFLIVIPLCLLRYAVNPDDDDPDSMATDENQTTIVAIYTDNLYKTTSFTCTVRESNTPGRLELQGTITADNNTNPKTLVQNIFSNLGVGRGVRRGNNRENISVVSERLLAIQPAEGAEGAEGQYSCDYTPDDPKKTRIRKPVDENAAKKKHRTKSKTSIRCCNRRNSEHDPTECQPETEKTICDIEETIPTKPFTTQNTANLIKKYEQMHKFSLVDGNRNTEKPQACGGTTPKIASSKTKKKQRTDKMQKTDEVQKVKNVSDLVQMHKQMKELSVVDGNVNTEKPQECGGAIPKIDNGKTKKKQKIDKAEKTDEVQKVKNASDLVKIYEQIQELSLVDGDRNKENPQACGGAKPKIDSGKTKKKQKIDKVGKTDDMQKVKNVSNLVQMHEQMK</sequence>
<evidence type="ECO:0000313" key="4">
    <source>
        <dbReference type="Proteomes" id="UP001178148"/>
    </source>
</evidence>
<feature type="region of interest" description="Disordered" evidence="1">
    <location>
        <begin position="421"/>
        <end position="454"/>
    </location>
</feature>
<comment type="caution">
    <text evidence="3">The sequence shown here is derived from an EMBL/GenBank/DDBJ whole genome shotgun (WGS) entry which is preliminary data.</text>
</comment>
<feature type="region of interest" description="Disordered" evidence="1">
    <location>
        <begin position="483"/>
        <end position="504"/>
    </location>
</feature>
<keyword evidence="2" id="KW-0812">Transmembrane</keyword>
<proteinExistence type="predicted"/>
<feature type="region of interest" description="Disordered" evidence="1">
    <location>
        <begin position="542"/>
        <end position="574"/>
    </location>
</feature>
<gene>
    <name evidence="3" type="ORF">QS748_11290</name>
</gene>
<name>A0AA90NUQ9_9GAMM</name>
<keyword evidence="4" id="KW-1185">Reference proteome</keyword>
<feature type="transmembrane region" description="Helical" evidence="2">
    <location>
        <begin position="196"/>
        <end position="218"/>
    </location>
</feature>
<organism evidence="3 4">
    <name type="scientific">Candidatus Endonucleibacter bathymodioli</name>
    <dbReference type="NCBI Taxonomy" id="539814"/>
    <lineage>
        <taxon>Bacteria</taxon>
        <taxon>Pseudomonadati</taxon>
        <taxon>Pseudomonadota</taxon>
        <taxon>Gammaproteobacteria</taxon>
        <taxon>Oceanospirillales</taxon>
        <taxon>Endozoicomonadaceae</taxon>
        <taxon>Candidatus Endonucleibacter</taxon>
    </lineage>
</organism>
<evidence type="ECO:0000313" key="3">
    <source>
        <dbReference type="EMBL" id="MDP0589730.1"/>
    </source>
</evidence>
<protein>
    <submittedName>
        <fullName evidence="3">Uncharacterized protein</fullName>
    </submittedName>
</protein>
<evidence type="ECO:0000256" key="1">
    <source>
        <dbReference type="SAM" id="MobiDB-lite"/>
    </source>
</evidence>
<evidence type="ECO:0000256" key="2">
    <source>
        <dbReference type="SAM" id="Phobius"/>
    </source>
</evidence>
<dbReference type="AlphaFoldDB" id="A0AA90NUQ9"/>
<keyword evidence="2" id="KW-0472">Membrane</keyword>
<dbReference type="EMBL" id="JASXSV010000019">
    <property type="protein sequence ID" value="MDP0589730.1"/>
    <property type="molecule type" value="Genomic_DNA"/>
</dbReference>
<keyword evidence="2" id="KW-1133">Transmembrane helix</keyword>
<reference evidence="3 4" key="1">
    <citation type="journal article" date="2023" name="bioRxiv">
        <title>An intranuclear bacterial parasite of deep-sea mussels expresses apoptosis inhibitors acquired from its host.</title>
        <authorList>
            <person name="Gonzalez Porras M.A."/>
            <person name="Assie A."/>
            <person name="Tietjen M."/>
            <person name="Violette M."/>
            <person name="Kleiner M."/>
            <person name="Gruber-Vodicka H."/>
            <person name="Dubilier N."/>
            <person name="Leisch N."/>
        </authorList>
    </citation>
    <scope>NUCLEOTIDE SEQUENCE [LARGE SCALE GENOMIC DNA]</scope>
    <source>
        <strain evidence="3">IAP13</strain>
    </source>
</reference>
<dbReference type="Proteomes" id="UP001178148">
    <property type="component" value="Unassembled WGS sequence"/>
</dbReference>